<accession>A0A843X0Z2</accession>
<dbReference type="Proteomes" id="UP000652761">
    <property type="component" value="Unassembled WGS sequence"/>
</dbReference>
<dbReference type="InterPro" id="IPR015915">
    <property type="entry name" value="Kelch-typ_b-propeller"/>
</dbReference>
<keyword evidence="2" id="KW-0677">Repeat</keyword>
<evidence type="ECO:0000256" key="1">
    <source>
        <dbReference type="ARBA" id="ARBA00022441"/>
    </source>
</evidence>
<dbReference type="AlphaFoldDB" id="A0A843X0Z2"/>
<sequence length="413" mass="45612">MRILSEQKQVASSSRSPSLSRFSRKFQAGCPRTLPENLRPQVLAPPVRPSVCVAAAFGCGTLLHEARVFALPNAGVVALQCLARVPFYFHSHLKLVCRSWRDALSSSELFKARCEVGATEEFLCALAFEPENMWQLYDPLRDLWLTMPILPTEIRHLARFGVASVCGKLFVLGGGSDRVDPLTGDHDRIFATNEVWSYDPFLCQWKKRAPMLVPRAMFACCALDGKIVVAGGFTNCRKSISKAEIYDVEKDVWLPLPDLCYTRNSACSGLVINSKMHVLHKGVSTVQILEDGGSGWAVEDYGWLQGSMAVVRGELYVLSHCNIAKHQNIRMGEKVIVAQAPDFQSRIGYGMIGLGDELYVIGGLIGPGRMNQFIKPLADVDVLAVGSERPTWRQVSPMTHCRGSILGCTLLRV</sequence>
<reference evidence="4" key="1">
    <citation type="submission" date="2017-07" db="EMBL/GenBank/DDBJ databases">
        <title>Taro Niue Genome Assembly and Annotation.</title>
        <authorList>
            <person name="Atibalentja N."/>
            <person name="Keating K."/>
            <person name="Fields C.J."/>
        </authorList>
    </citation>
    <scope>NUCLEOTIDE SEQUENCE</scope>
    <source>
        <strain evidence="4">Niue_2</strain>
        <tissue evidence="4">Leaf</tissue>
    </source>
</reference>
<evidence type="ECO:0000259" key="3">
    <source>
        <dbReference type="Pfam" id="PF00646"/>
    </source>
</evidence>
<dbReference type="InterPro" id="IPR006652">
    <property type="entry name" value="Kelch_1"/>
</dbReference>
<dbReference type="SUPFAM" id="SSF117281">
    <property type="entry name" value="Kelch motif"/>
    <property type="match status" value="1"/>
</dbReference>
<evidence type="ECO:0000313" key="5">
    <source>
        <dbReference type="Proteomes" id="UP000652761"/>
    </source>
</evidence>
<dbReference type="Pfam" id="PF00646">
    <property type="entry name" value="F-box"/>
    <property type="match status" value="1"/>
</dbReference>
<evidence type="ECO:0000313" key="4">
    <source>
        <dbReference type="EMBL" id="MQM14557.1"/>
    </source>
</evidence>
<name>A0A843X0Z2_COLES</name>
<keyword evidence="1" id="KW-0880">Kelch repeat</keyword>
<gene>
    <name evidence="4" type="ORF">Taro_047493</name>
</gene>
<feature type="domain" description="F-box" evidence="3">
    <location>
        <begin position="78"/>
        <end position="110"/>
    </location>
</feature>
<proteinExistence type="predicted"/>
<dbReference type="PANTHER" id="PTHR46344">
    <property type="entry name" value="OS02G0202900 PROTEIN"/>
    <property type="match status" value="1"/>
</dbReference>
<comment type="caution">
    <text evidence="4">The sequence shown here is derived from an EMBL/GenBank/DDBJ whole genome shotgun (WGS) entry which is preliminary data.</text>
</comment>
<dbReference type="PANTHER" id="PTHR46344:SF21">
    <property type="entry name" value="F-BOX_KELCH-REPEAT PROTEIN SKIP30 ISOFORM X2"/>
    <property type="match status" value="1"/>
</dbReference>
<keyword evidence="5" id="KW-1185">Reference proteome</keyword>
<evidence type="ECO:0000256" key="2">
    <source>
        <dbReference type="ARBA" id="ARBA00022737"/>
    </source>
</evidence>
<dbReference type="EMBL" id="NMUH01006140">
    <property type="protein sequence ID" value="MQM14557.1"/>
    <property type="molecule type" value="Genomic_DNA"/>
</dbReference>
<dbReference type="InterPro" id="IPR001810">
    <property type="entry name" value="F-box_dom"/>
</dbReference>
<dbReference type="Gene3D" id="2.120.10.80">
    <property type="entry name" value="Kelch-type beta propeller"/>
    <property type="match status" value="1"/>
</dbReference>
<protein>
    <recommendedName>
        <fullName evidence="3">F-box domain-containing protein</fullName>
    </recommendedName>
</protein>
<dbReference type="OrthoDB" id="45365at2759"/>
<organism evidence="4 5">
    <name type="scientific">Colocasia esculenta</name>
    <name type="common">Wild taro</name>
    <name type="synonym">Arum esculentum</name>
    <dbReference type="NCBI Taxonomy" id="4460"/>
    <lineage>
        <taxon>Eukaryota</taxon>
        <taxon>Viridiplantae</taxon>
        <taxon>Streptophyta</taxon>
        <taxon>Embryophyta</taxon>
        <taxon>Tracheophyta</taxon>
        <taxon>Spermatophyta</taxon>
        <taxon>Magnoliopsida</taxon>
        <taxon>Liliopsida</taxon>
        <taxon>Araceae</taxon>
        <taxon>Aroideae</taxon>
        <taxon>Colocasieae</taxon>
        <taxon>Colocasia</taxon>
    </lineage>
</organism>
<dbReference type="Pfam" id="PF01344">
    <property type="entry name" value="Kelch_1"/>
    <property type="match status" value="1"/>
</dbReference>
<dbReference type="CDD" id="cd22152">
    <property type="entry name" value="F-box_AtAFR-like"/>
    <property type="match status" value="1"/>
</dbReference>
<dbReference type="SMART" id="SM00612">
    <property type="entry name" value="Kelch"/>
    <property type="match status" value="3"/>
</dbReference>